<feature type="compositionally biased region" description="Low complexity" evidence="1">
    <location>
        <begin position="98"/>
        <end position="107"/>
    </location>
</feature>
<accession>A0A8S0QAW2</accession>
<protein>
    <recommendedName>
        <fullName evidence="5">Secreted protein</fullName>
    </recommendedName>
</protein>
<comment type="caution">
    <text evidence="3">The sequence shown here is derived from an EMBL/GenBank/DDBJ whole genome shotgun (WGS) entry which is preliminary data.</text>
</comment>
<dbReference type="EMBL" id="CACTIH010001831">
    <property type="protein sequence ID" value="CAA2964901.1"/>
    <property type="molecule type" value="Genomic_DNA"/>
</dbReference>
<dbReference type="Proteomes" id="UP000594638">
    <property type="component" value="Unassembled WGS sequence"/>
</dbReference>
<reference evidence="3 4" key="1">
    <citation type="submission" date="2019-12" db="EMBL/GenBank/DDBJ databases">
        <authorList>
            <person name="Alioto T."/>
            <person name="Alioto T."/>
            <person name="Gomez Garrido J."/>
        </authorList>
    </citation>
    <scope>NUCLEOTIDE SEQUENCE [LARGE SCALE GENOMIC DNA]</scope>
</reference>
<keyword evidence="4" id="KW-1185">Reference proteome</keyword>
<sequence length="122" mass="13411">MFVLELKIILVILQLLPTPIMLGVGVEQLDKCVLAMFREALPITVTIGYDDLTGDNEDSVIFWCPLGNPPPRGLGRAWWEIGSEGGLEAHLHCSPLNESNRNSNLSRQSGQVTIRNGRDGQS</sequence>
<evidence type="ECO:0000256" key="1">
    <source>
        <dbReference type="SAM" id="MobiDB-lite"/>
    </source>
</evidence>
<evidence type="ECO:0000256" key="2">
    <source>
        <dbReference type="SAM" id="SignalP"/>
    </source>
</evidence>
<feature type="signal peptide" evidence="2">
    <location>
        <begin position="1"/>
        <end position="25"/>
    </location>
</feature>
<evidence type="ECO:0000313" key="3">
    <source>
        <dbReference type="EMBL" id="CAA2964901.1"/>
    </source>
</evidence>
<feature type="chain" id="PRO_5035810619" description="Secreted protein" evidence="2">
    <location>
        <begin position="26"/>
        <end position="122"/>
    </location>
</feature>
<feature type="region of interest" description="Disordered" evidence="1">
    <location>
        <begin position="98"/>
        <end position="122"/>
    </location>
</feature>
<proteinExistence type="predicted"/>
<keyword evidence="2" id="KW-0732">Signal</keyword>
<evidence type="ECO:0000313" key="4">
    <source>
        <dbReference type="Proteomes" id="UP000594638"/>
    </source>
</evidence>
<dbReference type="Gramene" id="OE9A046983T1">
    <property type="protein sequence ID" value="OE9A046983C1"/>
    <property type="gene ID" value="OE9A046983"/>
</dbReference>
<organism evidence="3 4">
    <name type="scientific">Olea europaea subsp. europaea</name>
    <dbReference type="NCBI Taxonomy" id="158383"/>
    <lineage>
        <taxon>Eukaryota</taxon>
        <taxon>Viridiplantae</taxon>
        <taxon>Streptophyta</taxon>
        <taxon>Embryophyta</taxon>
        <taxon>Tracheophyta</taxon>
        <taxon>Spermatophyta</taxon>
        <taxon>Magnoliopsida</taxon>
        <taxon>eudicotyledons</taxon>
        <taxon>Gunneridae</taxon>
        <taxon>Pentapetalae</taxon>
        <taxon>asterids</taxon>
        <taxon>lamiids</taxon>
        <taxon>Lamiales</taxon>
        <taxon>Oleaceae</taxon>
        <taxon>Oleeae</taxon>
        <taxon>Olea</taxon>
    </lineage>
</organism>
<evidence type="ECO:0008006" key="5">
    <source>
        <dbReference type="Google" id="ProtNLM"/>
    </source>
</evidence>
<gene>
    <name evidence="3" type="ORF">OLEA9_A046983</name>
</gene>
<dbReference type="AlphaFoldDB" id="A0A8S0QAW2"/>
<name>A0A8S0QAW2_OLEEU</name>